<reference evidence="4" key="2">
    <citation type="journal article" date="2021" name="Sci. Data">
        <title>Chromosome-scale genome sequencing, assembly and annotation of six genomes from subfamily Leishmaniinae.</title>
        <authorList>
            <person name="Almutairi H."/>
            <person name="Urbaniak M.D."/>
            <person name="Bates M.D."/>
            <person name="Jariyapan N."/>
            <person name="Kwakye-Nuako G."/>
            <person name="Thomaz Soccol V."/>
            <person name="Al-Salem W.S."/>
            <person name="Dillon R.J."/>
            <person name="Bates P.A."/>
            <person name="Gatherer D."/>
        </authorList>
    </citation>
    <scope>NUCLEOTIDE SEQUENCE [LARGE SCALE GENOMIC DNA]</scope>
</reference>
<accession>A0A836K8D5</accession>
<dbReference type="GeneID" id="92511359"/>
<dbReference type="AlphaFoldDB" id="A0A836K8D5"/>
<dbReference type="Proteomes" id="UP000673552">
    <property type="component" value="Unassembled WGS sequence"/>
</dbReference>
<name>A0A836K8D5_9TRYP</name>
<sequence>MSLAGFDDTQRDDIAHLQRLLHKREYHLAELINEVVFAEQERYKAVQEAHGLRELTTRLEGVINRLLEYNIAIHREVLLPVLIDSIGNSGGARSAEASPAEEPTAVGSSQDFLDDLLGEPRLSSETKRLLRAVVKERRNGERQPSAQRKLHGYPPSPQAALAESTPGRPPVGAEVTAPQATRRAIVLSDSLLQSHETLAQLLHTIQTQTQDLLCRWNELGTTESPERQQPLREPTPPRQNSAIDVASFRLENLHQRSCLIRELEEALQSVEKERDALQVQLRECDAAAVAATTVASASTSVAQSNESWLKEKAQLEKELAHAQQRVLQEQARSQELEKQVFQLERVAAAPSITPSQPISFACTQCERLRDDMKKQAADHHASRTAWKAEEQRLRKDIASLQRQAQEPVNDAALSSSSPPVSGSLGAPLHCLPRPEAERKVGQLEAVVATLKADLQIMETRMAIAQDEWCAERRRILAAHERERQRLCEEKNECQSIIDNMSRELKNLSQMSPTAQPAITSTAG</sequence>
<keyword evidence="1" id="KW-0175">Coiled coil</keyword>
<evidence type="ECO:0000256" key="1">
    <source>
        <dbReference type="SAM" id="Coils"/>
    </source>
</evidence>
<proteinExistence type="predicted"/>
<evidence type="ECO:0000256" key="2">
    <source>
        <dbReference type="SAM" id="MobiDB-lite"/>
    </source>
</evidence>
<feature type="region of interest" description="Disordered" evidence="2">
    <location>
        <begin position="135"/>
        <end position="176"/>
    </location>
</feature>
<comment type="caution">
    <text evidence="3">The sequence shown here is derived from an EMBL/GenBank/DDBJ whole genome shotgun (WGS) entry which is preliminary data.</text>
</comment>
<reference evidence="4" key="1">
    <citation type="journal article" date="2021" name="Microbiol. Resour. Announc.">
        <title>LGAAP: Leishmaniinae Genome Assembly and Annotation Pipeline.</title>
        <authorList>
            <person name="Almutairi H."/>
            <person name="Urbaniak M.D."/>
            <person name="Bates M.D."/>
            <person name="Jariyapan N."/>
            <person name="Kwakye-Nuako G."/>
            <person name="Thomaz-Soccol V."/>
            <person name="Al-Salem W.S."/>
            <person name="Dillon R.J."/>
            <person name="Bates P.A."/>
            <person name="Gatherer D."/>
        </authorList>
    </citation>
    <scope>NUCLEOTIDE SEQUENCE [LARGE SCALE GENOMIC DNA]</scope>
</reference>
<feature type="region of interest" description="Disordered" evidence="2">
    <location>
        <begin position="401"/>
        <end position="423"/>
    </location>
</feature>
<protein>
    <submittedName>
        <fullName evidence="3">Uncharacterized protein</fullName>
    </submittedName>
</protein>
<dbReference type="EMBL" id="JAFEUZ010000035">
    <property type="protein sequence ID" value="KAG5467044.1"/>
    <property type="molecule type" value="Genomic_DNA"/>
</dbReference>
<feature type="coiled-coil region" evidence="1">
    <location>
        <begin position="447"/>
        <end position="510"/>
    </location>
</feature>
<feature type="coiled-coil region" evidence="1">
    <location>
        <begin position="253"/>
        <end position="346"/>
    </location>
</feature>
<dbReference type="OrthoDB" id="273302at2759"/>
<organism evidence="3 4">
    <name type="scientific">Leishmania martiniquensis</name>
    <dbReference type="NCBI Taxonomy" id="1580590"/>
    <lineage>
        <taxon>Eukaryota</taxon>
        <taxon>Discoba</taxon>
        <taxon>Euglenozoa</taxon>
        <taxon>Kinetoplastea</taxon>
        <taxon>Metakinetoplastina</taxon>
        <taxon>Trypanosomatida</taxon>
        <taxon>Trypanosomatidae</taxon>
        <taxon>Leishmaniinae</taxon>
        <taxon>Leishmania</taxon>
    </lineage>
</organism>
<evidence type="ECO:0000313" key="3">
    <source>
        <dbReference type="EMBL" id="KAG5467044.1"/>
    </source>
</evidence>
<keyword evidence="4" id="KW-1185">Reference proteome</keyword>
<dbReference type="KEGG" id="lmat:92511359"/>
<evidence type="ECO:0000313" key="4">
    <source>
        <dbReference type="Proteomes" id="UP000673552"/>
    </source>
</evidence>
<gene>
    <name evidence="3" type="ORF">LSCM1_01224</name>
</gene>
<dbReference type="RefSeq" id="XP_067174952.1">
    <property type="nucleotide sequence ID" value="XM_067318847.1"/>
</dbReference>
<feature type="compositionally biased region" description="Low complexity" evidence="2">
    <location>
        <begin position="411"/>
        <end position="423"/>
    </location>
</feature>